<dbReference type="RefSeq" id="WP_060386170.1">
    <property type="nucleotide sequence ID" value="NZ_LRGC01000012.1"/>
</dbReference>
<dbReference type="STRING" id="46506.AA415_02448"/>
<evidence type="ECO:0000256" key="5">
    <source>
        <dbReference type="SAM" id="SignalP"/>
    </source>
</evidence>
<gene>
    <name evidence="7" type="ORF">AA415_02448</name>
</gene>
<evidence type="ECO:0000256" key="1">
    <source>
        <dbReference type="ARBA" id="ARBA00004561"/>
    </source>
</evidence>
<dbReference type="PROSITE" id="PS51257">
    <property type="entry name" value="PROKAR_LIPOPROTEIN"/>
    <property type="match status" value="1"/>
</dbReference>
<evidence type="ECO:0000256" key="4">
    <source>
        <dbReference type="ARBA" id="ARBA00023263"/>
    </source>
</evidence>
<feature type="chain" id="PRO_5030020464" evidence="5">
    <location>
        <begin position="29"/>
        <end position="366"/>
    </location>
</feature>
<dbReference type="Gene3D" id="2.60.40.2580">
    <property type="match status" value="1"/>
</dbReference>
<feature type="domain" description="Major fimbrial subunit protein N-terminal" evidence="6">
    <location>
        <begin position="43"/>
        <end position="177"/>
    </location>
</feature>
<evidence type="ECO:0000256" key="3">
    <source>
        <dbReference type="ARBA" id="ARBA00022729"/>
    </source>
</evidence>
<dbReference type="GO" id="GO:0009289">
    <property type="term" value="C:pilus"/>
    <property type="evidence" value="ECO:0007669"/>
    <property type="project" value="UniProtKB-SubCell"/>
</dbReference>
<accession>A0A120A1H7</accession>
<evidence type="ECO:0000313" key="8">
    <source>
        <dbReference type="Proteomes" id="UP000056419"/>
    </source>
</evidence>
<comment type="subcellular location">
    <subcellularLocation>
        <location evidence="1">Fimbrium</location>
    </subcellularLocation>
</comment>
<dbReference type="EMBL" id="LRGC01000012">
    <property type="protein sequence ID" value="KWR53619.1"/>
    <property type="molecule type" value="Genomic_DNA"/>
</dbReference>
<proteinExistence type="inferred from homology"/>
<evidence type="ECO:0000259" key="6">
    <source>
        <dbReference type="Pfam" id="PF06321"/>
    </source>
</evidence>
<dbReference type="AlphaFoldDB" id="A0A120A1H7"/>
<reference evidence="7 8" key="1">
    <citation type="journal article" date="2016" name="BMC Genomics">
        <title>Type VI secretion systems of human gut Bacteroidales segregate into three genetic architectures, two of which are contained on mobile genetic elements.</title>
        <authorList>
            <person name="Coyne M.J."/>
            <person name="Roelofs K.G."/>
            <person name="Comstock L.E."/>
        </authorList>
    </citation>
    <scope>NUCLEOTIDE SEQUENCE [LARGE SCALE GENOMIC DNA]</scope>
    <source>
        <strain evidence="7 8">CL09T03C01</strain>
    </source>
</reference>
<keyword evidence="3 5" id="KW-0732">Signal</keyword>
<name>A0A120A1H7_BACSE</name>
<comment type="caution">
    <text evidence="7">The sequence shown here is derived from an EMBL/GenBank/DDBJ whole genome shotgun (WGS) entry which is preliminary data.</text>
</comment>
<feature type="signal peptide" evidence="5">
    <location>
        <begin position="1"/>
        <end position="28"/>
    </location>
</feature>
<evidence type="ECO:0000313" key="7">
    <source>
        <dbReference type="EMBL" id="KWR53619.1"/>
    </source>
</evidence>
<evidence type="ECO:0000256" key="2">
    <source>
        <dbReference type="ARBA" id="ARBA00006011"/>
    </source>
</evidence>
<dbReference type="PATRIC" id="fig|46506.5.peg.2628"/>
<dbReference type="InterPro" id="IPR029141">
    <property type="entry name" value="FimA_N"/>
</dbReference>
<keyword evidence="4" id="KW-0281">Fimbrium</keyword>
<comment type="similarity">
    <text evidence="2">Belongs to the bacteroidetes fimbrillin superfamily. FimA/Mfa1 family.</text>
</comment>
<sequence precursor="true">MTQLLKYKSGKMTALSVIAFTATIVAMLASCDTAQLEIPEVQLTLRLSLPETGEYARTRAITANEENAIDIEQLKVLVFKVEGTSELFAYETPQIQLQANRYTVTLKQSQAEEKYRLVVIANAGKQLPAIQENTPKDEVLRKITFSASGNWNTASPSDYTPFPMWGESTTAQSITSATTLGSITLLRALARIDVGCGLKEETATGVSGFALKTVSIYRTNNKGYAVPVDSKTITDNVVSAVSVPSDAGTNDALTYTCTDDKSLLRTIYIAEAEQGTNKDNNICLVIGGIYTGDTYYYRVDLTVNGSYIPIKRNCRYIVNIKAVNSIGYTTEEEALYGDIVLSVTADLSAEAWGSQTEAGKGTITLL</sequence>
<dbReference type="Pfam" id="PF06321">
    <property type="entry name" value="P_gingi_FimA"/>
    <property type="match status" value="1"/>
</dbReference>
<protein>
    <submittedName>
        <fullName evidence="7">Mfa1/Mfa2-like fimbrillin-A associated anchor protein</fullName>
    </submittedName>
</protein>
<organism evidence="7 8">
    <name type="scientific">Bacteroides stercoris</name>
    <dbReference type="NCBI Taxonomy" id="46506"/>
    <lineage>
        <taxon>Bacteria</taxon>
        <taxon>Pseudomonadati</taxon>
        <taxon>Bacteroidota</taxon>
        <taxon>Bacteroidia</taxon>
        <taxon>Bacteroidales</taxon>
        <taxon>Bacteroidaceae</taxon>
        <taxon>Bacteroides</taxon>
    </lineage>
</organism>
<keyword evidence="8" id="KW-1185">Reference proteome</keyword>
<dbReference type="Proteomes" id="UP000056419">
    <property type="component" value="Unassembled WGS sequence"/>
</dbReference>